<feature type="compositionally biased region" description="Low complexity" evidence="1">
    <location>
        <begin position="404"/>
        <end position="413"/>
    </location>
</feature>
<evidence type="ECO:0000313" key="3">
    <source>
        <dbReference type="Proteomes" id="UP001279410"/>
    </source>
</evidence>
<comment type="caution">
    <text evidence="2">The sequence shown here is derived from an EMBL/GenBank/DDBJ whole genome shotgun (WGS) entry which is preliminary data.</text>
</comment>
<feature type="region of interest" description="Disordered" evidence="1">
    <location>
        <begin position="446"/>
        <end position="467"/>
    </location>
</feature>
<gene>
    <name evidence="2" type="ORF">AKAME5_002100500</name>
</gene>
<reference evidence="2" key="1">
    <citation type="submission" date="2022-08" db="EMBL/GenBank/DDBJ databases">
        <title>Genome sequencing of akame (Lates japonicus).</title>
        <authorList>
            <person name="Hashiguchi Y."/>
            <person name="Takahashi H."/>
        </authorList>
    </citation>
    <scope>NUCLEOTIDE SEQUENCE</scope>
    <source>
        <strain evidence="2">Kochi</strain>
    </source>
</reference>
<organism evidence="2 3">
    <name type="scientific">Lates japonicus</name>
    <name type="common">Japanese lates</name>
    <dbReference type="NCBI Taxonomy" id="270547"/>
    <lineage>
        <taxon>Eukaryota</taxon>
        <taxon>Metazoa</taxon>
        <taxon>Chordata</taxon>
        <taxon>Craniata</taxon>
        <taxon>Vertebrata</taxon>
        <taxon>Euteleostomi</taxon>
        <taxon>Actinopterygii</taxon>
        <taxon>Neopterygii</taxon>
        <taxon>Teleostei</taxon>
        <taxon>Neoteleostei</taxon>
        <taxon>Acanthomorphata</taxon>
        <taxon>Carangaria</taxon>
        <taxon>Carangaria incertae sedis</taxon>
        <taxon>Centropomidae</taxon>
        <taxon>Lates</taxon>
    </lineage>
</organism>
<feature type="region of interest" description="Disordered" evidence="1">
    <location>
        <begin position="328"/>
        <end position="359"/>
    </location>
</feature>
<evidence type="ECO:0000256" key="1">
    <source>
        <dbReference type="SAM" id="MobiDB-lite"/>
    </source>
</evidence>
<proteinExistence type="predicted"/>
<evidence type="ECO:0000313" key="2">
    <source>
        <dbReference type="EMBL" id="GLD69690.1"/>
    </source>
</evidence>
<feature type="region of interest" description="Disordered" evidence="1">
    <location>
        <begin position="195"/>
        <end position="216"/>
    </location>
</feature>
<dbReference type="EMBL" id="BRZM01000255">
    <property type="protein sequence ID" value="GLD69690.1"/>
    <property type="molecule type" value="Genomic_DNA"/>
</dbReference>
<dbReference type="AlphaFoldDB" id="A0AAD3RJ00"/>
<name>A0AAD3RJ00_LATJO</name>
<dbReference type="Proteomes" id="UP001279410">
    <property type="component" value="Unassembled WGS sequence"/>
</dbReference>
<keyword evidence="3" id="KW-1185">Reference proteome</keyword>
<accession>A0AAD3RJ00</accession>
<protein>
    <submittedName>
        <fullName evidence="2">Brefeldin A-inhibited guanine nucleotide-exchange protein 3</fullName>
    </submittedName>
</protein>
<feature type="compositionally biased region" description="Basic and acidic residues" evidence="1">
    <location>
        <begin position="347"/>
        <end position="359"/>
    </location>
</feature>
<feature type="region of interest" description="Disordered" evidence="1">
    <location>
        <begin position="398"/>
        <end position="431"/>
    </location>
</feature>
<sequence length="530" mass="57943">MGAPATETASDRLSLGINQEVDLRGGGVSDQGRGLIAPAPSPRTALQRTVLASTELVRLSDGWEDRGTRREVSRSVTFSVSCACALLGALDELSQGRGIQPEQPHHSQECGGRFASSGLGSCGRQRIETNRRAWRRTRGAIKREEDGEAEGRGEKKEISTPWLLRKTGRLSDASSDIGSATTLTADEECRLATARATASSAPPPCPSNCSNQEADQQSSRLPRPWWHCYRCWDWPRTEVDSISCRTSPPSALDCRLVGSTLQVLRQKDFERLIQSSGVLVVLSQAWIEELYHQELERNLLAEAGYWGSPEDHTLPLINMLTDIDQSGQQRDWRKSAGLQRQGPTNHHSPDKTGERTGDGRSTHLGQCCWNVAAPPSSLKAYIPEQSCTVSEAARRAALRADRTSSGSSSPHGSRVVYGRHPERRTGDGEPQPRLLATCLQATELGLSQPGHPASVHPGAAEREQQSEALGLTSELQADDRDQRQGCVRCQHTATGEAKFDSELSAPPSLFRLGEAMPWIVRNKNHLCSMR</sequence>
<feature type="region of interest" description="Disordered" evidence="1">
    <location>
        <begin position="97"/>
        <end position="117"/>
    </location>
</feature>